<reference evidence="2" key="1">
    <citation type="submission" date="2022-08" db="EMBL/GenBank/DDBJ databases">
        <title>Genome Sequence of the sulphate-reducing bacterium, Pseudodesulfovibrio portus JCM14722.</title>
        <authorList>
            <person name="Kondo R."/>
            <person name="Kataoka T."/>
        </authorList>
    </citation>
    <scope>NUCLEOTIDE SEQUENCE</scope>
    <source>
        <strain evidence="2">JCM 14722</strain>
    </source>
</reference>
<sequence>MKQINDLGIKMSAKTVSTLFEVEESTVTRYPHRYGGVRIGRRILFFDKLISEAVREAYALQKDKEREEALGRFGNDQRTTQGKDIRLQEGCEGMGSRDAQCGRPDRHSILA</sequence>
<name>A0ABM8ATK3_9BACT</name>
<evidence type="ECO:0008006" key="4">
    <source>
        <dbReference type="Google" id="ProtNLM"/>
    </source>
</evidence>
<feature type="region of interest" description="Disordered" evidence="1">
    <location>
        <begin position="90"/>
        <end position="111"/>
    </location>
</feature>
<gene>
    <name evidence="2" type="ORF">JCM14722_23540</name>
</gene>
<evidence type="ECO:0000256" key="1">
    <source>
        <dbReference type="SAM" id="MobiDB-lite"/>
    </source>
</evidence>
<dbReference type="EMBL" id="AP026708">
    <property type="protein sequence ID" value="BDQ34812.1"/>
    <property type="molecule type" value="Genomic_DNA"/>
</dbReference>
<dbReference type="Proteomes" id="UP001061361">
    <property type="component" value="Chromosome"/>
</dbReference>
<proteinExistence type="predicted"/>
<protein>
    <recommendedName>
        <fullName evidence="4">DNA-binding protein</fullName>
    </recommendedName>
</protein>
<accession>A0ABM8ATK3</accession>
<evidence type="ECO:0000313" key="3">
    <source>
        <dbReference type="Proteomes" id="UP001061361"/>
    </source>
</evidence>
<evidence type="ECO:0000313" key="2">
    <source>
        <dbReference type="EMBL" id="BDQ34812.1"/>
    </source>
</evidence>
<keyword evidence="3" id="KW-1185">Reference proteome</keyword>
<organism evidence="2 3">
    <name type="scientific">Pseudodesulfovibrio portus</name>
    <dbReference type="NCBI Taxonomy" id="231439"/>
    <lineage>
        <taxon>Bacteria</taxon>
        <taxon>Pseudomonadati</taxon>
        <taxon>Thermodesulfobacteriota</taxon>
        <taxon>Desulfovibrionia</taxon>
        <taxon>Desulfovibrionales</taxon>
        <taxon>Desulfovibrionaceae</taxon>
    </lineage>
</organism>